<protein>
    <submittedName>
        <fullName evidence="2">Uncharacterized protein</fullName>
    </submittedName>
</protein>
<dbReference type="EMBL" id="SNRY01010593">
    <property type="protein sequence ID" value="KAA6305568.1"/>
    <property type="molecule type" value="Genomic_DNA"/>
</dbReference>
<keyword evidence="1" id="KW-0812">Transmembrane</keyword>
<keyword evidence="1" id="KW-1133">Transmembrane helix</keyword>
<reference evidence="2" key="1">
    <citation type="submission" date="2019-03" db="EMBL/GenBank/DDBJ databases">
        <title>Single cell metagenomics reveals metabolic interactions within the superorganism composed of flagellate Streblomastix strix and complex community of Bacteroidetes bacteria on its surface.</title>
        <authorList>
            <person name="Treitli S.C."/>
            <person name="Kolisko M."/>
            <person name="Husnik F."/>
            <person name="Keeling P."/>
            <person name="Hampl V."/>
        </authorList>
    </citation>
    <scope>NUCLEOTIDE SEQUENCE</scope>
    <source>
        <strain evidence="2">STM</strain>
    </source>
</reference>
<comment type="caution">
    <text evidence="2">The sequence shown here is derived from an EMBL/GenBank/DDBJ whole genome shotgun (WGS) entry which is preliminary data.</text>
</comment>
<sequence length="87" mass="9735">MIDAVYMIASYTYGPLLGMFAFGLFTRRKANDKYTPYIAIASLLLCYAVDWAVSTYTGYRFGYELLVLNGALTFSGLLIRSSCFQKG</sequence>
<organism evidence="2">
    <name type="scientific">termite gut metagenome</name>
    <dbReference type="NCBI Taxonomy" id="433724"/>
    <lineage>
        <taxon>unclassified sequences</taxon>
        <taxon>metagenomes</taxon>
        <taxon>organismal metagenomes</taxon>
    </lineage>
</organism>
<accession>A0A5J4P9D4</accession>
<name>A0A5J4P9D4_9ZZZZ</name>
<proteinExistence type="predicted"/>
<evidence type="ECO:0000256" key="1">
    <source>
        <dbReference type="SAM" id="Phobius"/>
    </source>
</evidence>
<keyword evidence="1" id="KW-0472">Membrane</keyword>
<feature type="transmembrane region" description="Helical" evidence="1">
    <location>
        <begin position="60"/>
        <end position="79"/>
    </location>
</feature>
<gene>
    <name evidence="2" type="ORF">EZS27_042780</name>
</gene>
<evidence type="ECO:0000313" key="2">
    <source>
        <dbReference type="EMBL" id="KAA6305568.1"/>
    </source>
</evidence>
<feature type="transmembrane region" description="Helical" evidence="1">
    <location>
        <begin position="6"/>
        <end position="25"/>
    </location>
</feature>
<feature type="transmembrane region" description="Helical" evidence="1">
    <location>
        <begin position="37"/>
        <end position="54"/>
    </location>
</feature>
<dbReference type="AlphaFoldDB" id="A0A5J4P9D4"/>